<evidence type="ECO:0000313" key="1">
    <source>
        <dbReference type="EMBL" id="CAG6781339.1"/>
    </source>
</evidence>
<proteinExistence type="predicted"/>
<accession>A0A8D9B9Y9</accession>
<sequence>MLTVGIDQSDGKLIIHNQKTSTGKERKLSSTIIETNRPFLTLTKEEVSTVEKQTLAKEEEVFPIETLPQVLIKMKPVERLTKVIHLKVKIDRRAEEVNSVREKVRVGLKRKTLGLLVRGLRVLVRSCIRRGKRKNDISLP</sequence>
<reference evidence="1" key="1">
    <citation type="submission" date="2021-05" db="EMBL/GenBank/DDBJ databases">
        <authorList>
            <person name="Alioto T."/>
            <person name="Alioto T."/>
            <person name="Gomez Garrido J."/>
        </authorList>
    </citation>
    <scope>NUCLEOTIDE SEQUENCE</scope>
</reference>
<dbReference type="AlphaFoldDB" id="A0A8D9B9Y9"/>
<name>A0A8D9B9Y9_9HEMI</name>
<organism evidence="1">
    <name type="scientific">Cacopsylla melanoneura</name>
    <dbReference type="NCBI Taxonomy" id="428564"/>
    <lineage>
        <taxon>Eukaryota</taxon>
        <taxon>Metazoa</taxon>
        <taxon>Ecdysozoa</taxon>
        <taxon>Arthropoda</taxon>
        <taxon>Hexapoda</taxon>
        <taxon>Insecta</taxon>
        <taxon>Pterygota</taxon>
        <taxon>Neoptera</taxon>
        <taxon>Paraneoptera</taxon>
        <taxon>Hemiptera</taxon>
        <taxon>Sternorrhyncha</taxon>
        <taxon>Psylloidea</taxon>
        <taxon>Psyllidae</taxon>
        <taxon>Psyllinae</taxon>
        <taxon>Cacopsylla</taxon>
    </lineage>
</organism>
<dbReference type="EMBL" id="HBUF01622505">
    <property type="protein sequence ID" value="CAG6781339.1"/>
    <property type="molecule type" value="Transcribed_RNA"/>
</dbReference>
<protein>
    <submittedName>
        <fullName evidence="1">Uncharacterized protein</fullName>
    </submittedName>
</protein>